<dbReference type="Proteomes" id="UP000308652">
    <property type="component" value="Unassembled WGS sequence"/>
</dbReference>
<evidence type="ECO:0000313" key="2">
    <source>
        <dbReference type="Proteomes" id="UP000308652"/>
    </source>
</evidence>
<protein>
    <submittedName>
        <fullName evidence="1">Uncharacterized protein</fullName>
    </submittedName>
</protein>
<gene>
    <name evidence="1" type="ORF">BDQ12DRAFT_377939</name>
</gene>
<proteinExistence type="predicted"/>
<organism evidence="1 2">
    <name type="scientific">Crucibulum laeve</name>
    <dbReference type="NCBI Taxonomy" id="68775"/>
    <lineage>
        <taxon>Eukaryota</taxon>
        <taxon>Fungi</taxon>
        <taxon>Dikarya</taxon>
        <taxon>Basidiomycota</taxon>
        <taxon>Agaricomycotina</taxon>
        <taxon>Agaricomycetes</taxon>
        <taxon>Agaricomycetidae</taxon>
        <taxon>Agaricales</taxon>
        <taxon>Agaricineae</taxon>
        <taxon>Nidulariaceae</taxon>
        <taxon>Crucibulum</taxon>
    </lineage>
</organism>
<sequence>MDACVGLSRMGIMACMQTAFDPVTKCLTCQQCKGGINSRIKYVIVQWTSVKGASGTTTTMIQQILLSIKV</sequence>
<reference evidence="1 2" key="1">
    <citation type="journal article" date="2019" name="Nat. Ecol. Evol.">
        <title>Megaphylogeny resolves global patterns of mushroom evolution.</title>
        <authorList>
            <person name="Varga T."/>
            <person name="Krizsan K."/>
            <person name="Foldi C."/>
            <person name="Dima B."/>
            <person name="Sanchez-Garcia M."/>
            <person name="Sanchez-Ramirez S."/>
            <person name="Szollosi G.J."/>
            <person name="Szarkandi J.G."/>
            <person name="Papp V."/>
            <person name="Albert L."/>
            <person name="Andreopoulos W."/>
            <person name="Angelini C."/>
            <person name="Antonin V."/>
            <person name="Barry K.W."/>
            <person name="Bougher N.L."/>
            <person name="Buchanan P."/>
            <person name="Buyck B."/>
            <person name="Bense V."/>
            <person name="Catcheside P."/>
            <person name="Chovatia M."/>
            <person name="Cooper J."/>
            <person name="Damon W."/>
            <person name="Desjardin D."/>
            <person name="Finy P."/>
            <person name="Geml J."/>
            <person name="Haridas S."/>
            <person name="Hughes K."/>
            <person name="Justo A."/>
            <person name="Karasinski D."/>
            <person name="Kautmanova I."/>
            <person name="Kiss B."/>
            <person name="Kocsube S."/>
            <person name="Kotiranta H."/>
            <person name="LaButti K.M."/>
            <person name="Lechner B.E."/>
            <person name="Liimatainen K."/>
            <person name="Lipzen A."/>
            <person name="Lukacs Z."/>
            <person name="Mihaltcheva S."/>
            <person name="Morgado L.N."/>
            <person name="Niskanen T."/>
            <person name="Noordeloos M.E."/>
            <person name="Ohm R.A."/>
            <person name="Ortiz-Santana B."/>
            <person name="Ovrebo C."/>
            <person name="Racz N."/>
            <person name="Riley R."/>
            <person name="Savchenko A."/>
            <person name="Shiryaev A."/>
            <person name="Soop K."/>
            <person name="Spirin V."/>
            <person name="Szebenyi C."/>
            <person name="Tomsovsky M."/>
            <person name="Tulloss R.E."/>
            <person name="Uehling J."/>
            <person name="Grigoriev I.V."/>
            <person name="Vagvolgyi C."/>
            <person name="Papp T."/>
            <person name="Martin F.M."/>
            <person name="Miettinen O."/>
            <person name="Hibbett D.S."/>
            <person name="Nagy L.G."/>
        </authorList>
    </citation>
    <scope>NUCLEOTIDE SEQUENCE [LARGE SCALE GENOMIC DNA]</scope>
    <source>
        <strain evidence="1 2">CBS 166.37</strain>
    </source>
</reference>
<name>A0A5C3LMI7_9AGAR</name>
<accession>A0A5C3LMI7</accession>
<dbReference type="AlphaFoldDB" id="A0A5C3LMI7"/>
<keyword evidence="2" id="KW-1185">Reference proteome</keyword>
<evidence type="ECO:0000313" key="1">
    <source>
        <dbReference type="EMBL" id="TFK34090.1"/>
    </source>
</evidence>
<dbReference type="EMBL" id="ML213636">
    <property type="protein sequence ID" value="TFK34090.1"/>
    <property type="molecule type" value="Genomic_DNA"/>
</dbReference>